<dbReference type="Proteomes" id="UP001049176">
    <property type="component" value="Chromosome 7"/>
</dbReference>
<dbReference type="EMBL" id="CM032187">
    <property type="protein sequence ID" value="KAG7090083.1"/>
    <property type="molecule type" value="Genomic_DNA"/>
</dbReference>
<keyword evidence="3" id="KW-1185">Reference proteome</keyword>
<evidence type="ECO:0000313" key="2">
    <source>
        <dbReference type="EMBL" id="KAG7090083.1"/>
    </source>
</evidence>
<dbReference type="RefSeq" id="XP_043006553.1">
    <property type="nucleotide sequence ID" value="XM_043156758.1"/>
</dbReference>
<name>A0A9P7RV82_9AGAR</name>
<organism evidence="2 3">
    <name type="scientific">Marasmius oreades</name>
    <name type="common">fairy-ring Marasmius</name>
    <dbReference type="NCBI Taxonomy" id="181124"/>
    <lineage>
        <taxon>Eukaryota</taxon>
        <taxon>Fungi</taxon>
        <taxon>Dikarya</taxon>
        <taxon>Basidiomycota</taxon>
        <taxon>Agaricomycotina</taxon>
        <taxon>Agaricomycetes</taxon>
        <taxon>Agaricomycetidae</taxon>
        <taxon>Agaricales</taxon>
        <taxon>Marasmiineae</taxon>
        <taxon>Marasmiaceae</taxon>
        <taxon>Marasmius</taxon>
    </lineage>
</organism>
<protein>
    <submittedName>
        <fullName evidence="2">Uncharacterized protein</fullName>
    </submittedName>
</protein>
<evidence type="ECO:0000256" key="1">
    <source>
        <dbReference type="SAM" id="MobiDB-lite"/>
    </source>
</evidence>
<dbReference type="GeneID" id="66080775"/>
<proteinExistence type="predicted"/>
<dbReference type="AlphaFoldDB" id="A0A9P7RV82"/>
<gene>
    <name evidence="2" type="ORF">E1B28_011700</name>
</gene>
<evidence type="ECO:0000313" key="3">
    <source>
        <dbReference type="Proteomes" id="UP001049176"/>
    </source>
</evidence>
<accession>A0A9P7RV82</accession>
<dbReference type="KEGG" id="more:E1B28_011700"/>
<comment type="caution">
    <text evidence="2">The sequence shown here is derived from an EMBL/GenBank/DDBJ whole genome shotgun (WGS) entry which is preliminary data.</text>
</comment>
<feature type="region of interest" description="Disordered" evidence="1">
    <location>
        <begin position="1"/>
        <end position="24"/>
    </location>
</feature>
<sequence length="162" mass="17878">MILSADENLPPPPPYEAQEKHGSSSRLLVYPPNLQARRVLQVDPLILSQSATAPFILFNLTALPLPNPQTRRRARWDSPFVKGYNKLLADVGIPQVPFLNFINVNFIDGLNLAIAVSPPLRVVDITGKAIGYVSLGNDLRDLPFYNLPPPKLDLPHTSSPKP</sequence>
<dbReference type="OrthoDB" id="3068835at2759"/>
<reference evidence="2" key="1">
    <citation type="journal article" date="2021" name="Genome Biol. Evol.">
        <title>The assembled and annotated genome of the fairy-ring fungus Marasmius oreades.</title>
        <authorList>
            <person name="Hiltunen M."/>
            <person name="Ament-Velasquez S.L."/>
            <person name="Johannesson H."/>
        </authorList>
    </citation>
    <scope>NUCLEOTIDE SEQUENCE</scope>
    <source>
        <strain evidence="2">03SP1</strain>
    </source>
</reference>